<dbReference type="EMBL" id="JANBOJ010000478">
    <property type="protein sequence ID" value="KAJ1719146.1"/>
    <property type="molecule type" value="Genomic_DNA"/>
</dbReference>
<dbReference type="InterPro" id="IPR044865">
    <property type="entry name" value="MRH_dom"/>
</dbReference>
<dbReference type="Pfam" id="PF07915">
    <property type="entry name" value="PRKCSH"/>
    <property type="match status" value="1"/>
</dbReference>
<evidence type="ECO:0000256" key="3">
    <source>
        <dbReference type="ARBA" id="ARBA00018727"/>
    </source>
</evidence>
<feature type="compositionally biased region" description="Basic and acidic residues" evidence="8">
    <location>
        <begin position="112"/>
        <end position="127"/>
    </location>
</feature>
<dbReference type="GO" id="GO:0030246">
    <property type="term" value="F:carbohydrate binding"/>
    <property type="evidence" value="ECO:0007669"/>
    <property type="project" value="UniProtKB-KW"/>
</dbReference>
<comment type="caution">
    <text evidence="11">The sequence shown here is derived from an EMBL/GenBank/DDBJ whole genome shotgun (WGS) entry which is preliminary data.</text>
</comment>
<evidence type="ECO:0000256" key="7">
    <source>
        <dbReference type="ARBA" id="ARBA00023157"/>
    </source>
</evidence>
<comment type="similarity">
    <text evidence="2">Belongs to the OS-9 family.</text>
</comment>
<comment type="subcellular location">
    <subcellularLocation>
        <location evidence="1">Endoplasmic reticulum membrane</location>
        <topology evidence="1">Peripheral membrane protein</topology>
        <orientation evidence="1">Lumenal side</orientation>
    </subcellularLocation>
</comment>
<organism evidence="11 12">
    <name type="scientific">Coemansia erecta</name>
    <dbReference type="NCBI Taxonomy" id="147472"/>
    <lineage>
        <taxon>Eukaryota</taxon>
        <taxon>Fungi</taxon>
        <taxon>Fungi incertae sedis</taxon>
        <taxon>Zoopagomycota</taxon>
        <taxon>Kickxellomycotina</taxon>
        <taxon>Kickxellomycetes</taxon>
        <taxon>Kickxellales</taxon>
        <taxon>Kickxellaceae</taxon>
        <taxon>Coemansia</taxon>
    </lineage>
</organism>
<accession>A0A9W7XR54</accession>
<keyword evidence="5" id="KW-0430">Lectin</keyword>
<feature type="region of interest" description="Disordered" evidence="8">
    <location>
        <begin position="424"/>
        <end position="444"/>
    </location>
</feature>
<evidence type="ECO:0000313" key="12">
    <source>
        <dbReference type="Proteomes" id="UP001149813"/>
    </source>
</evidence>
<evidence type="ECO:0000256" key="4">
    <source>
        <dbReference type="ARBA" id="ARBA00022729"/>
    </source>
</evidence>
<gene>
    <name evidence="11" type="primary">YOS9</name>
    <name evidence="11" type="ORF">LPJ53_006035</name>
</gene>
<dbReference type="GO" id="GO:0030970">
    <property type="term" value="P:retrograde protein transport, ER to cytosol"/>
    <property type="evidence" value="ECO:0007669"/>
    <property type="project" value="TreeGrafter"/>
</dbReference>
<evidence type="ECO:0000256" key="6">
    <source>
        <dbReference type="ARBA" id="ARBA00022824"/>
    </source>
</evidence>
<protein>
    <recommendedName>
        <fullName evidence="3">Protein OS-9 homolog</fullName>
    </recommendedName>
</protein>
<dbReference type="Gene3D" id="2.70.130.10">
    <property type="entry name" value="Mannose-6-phosphate receptor binding domain"/>
    <property type="match status" value="1"/>
</dbReference>
<evidence type="ECO:0000256" key="1">
    <source>
        <dbReference type="ARBA" id="ARBA00004367"/>
    </source>
</evidence>
<dbReference type="Proteomes" id="UP001149813">
    <property type="component" value="Unassembled WGS sequence"/>
</dbReference>
<dbReference type="SUPFAM" id="SSF50911">
    <property type="entry name" value="Mannose 6-phosphate receptor domain"/>
    <property type="match status" value="1"/>
</dbReference>
<dbReference type="OrthoDB" id="448954at2759"/>
<feature type="chain" id="PRO_5040913356" description="Protein OS-9 homolog" evidence="9">
    <location>
        <begin position="26"/>
        <end position="444"/>
    </location>
</feature>
<dbReference type="InterPro" id="IPR009011">
    <property type="entry name" value="Man6P_isomerase_rcpt-bd_dom_sf"/>
</dbReference>
<name>A0A9W7XR54_9FUNG</name>
<dbReference type="PANTHER" id="PTHR15414">
    <property type="entry name" value="OS-9-RELATED"/>
    <property type="match status" value="1"/>
</dbReference>
<proteinExistence type="inferred from homology"/>
<feature type="region of interest" description="Disordered" evidence="8">
    <location>
        <begin position="112"/>
        <end position="134"/>
    </location>
</feature>
<dbReference type="InterPro" id="IPR045149">
    <property type="entry name" value="OS-9-like"/>
</dbReference>
<feature type="region of interest" description="Disordered" evidence="8">
    <location>
        <begin position="347"/>
        <end position="375"/>
    </location>
</feature>
<evidence type="ECO:0000259" key="10">
    <source>
        <dbReference type="PROSITE" id="PS51914"/>
    </source>
</evidence>
<keyword evidence="6" id="KW-0256">Endoplasmic reticulum</keyword>
<dbReference type="PROSITE" id="PS51914">
    <property type="entry name" value="MRH"/>
    <property type="match status" value="1"/>
</dbReference>
<dbReference type="GO" id="GO:0030968">
    <property type="term" value="P:endoplasmic reticulum unfolded protein response"/>
    <property type="evidence" value="ECO:0007669"/>
    <property type="project" value="InterPro"/>
</dbReference>
<dbReference type="AlphaFoldDB" id="A0A9W7XR54"/>
<evidence type="ECO:0000256" key="8">
    <source>
        <dbReference type="SAM" id="MobiDB-lite"/>
    </source>
</evidence>
<evidence type="ECO:0000313" key="11">
    <source>
        <dbReference type="EMBL" id="KAJ1719146.1"/>
    </source>
</evidence>
<evidence type="ECO:0000256" key="2">
    <source>
        <dbReference type="ARBA" id="ARBA00009918"/>
    </source>
</evidence>
<dbReference type="GO" id="GO:0005789">
    <property type="term" value="C:endoplasmic reticulum membrane"/>
    <property type="evidence" value="ECO:0007669"/>
    <property type="project" value="UniProtKB-SubCell"/>
</dbReference>
<keyword evidence="4 9" id="KW-0732">Signal</keyword>
<evidence type="ECO:0000256" key="9">
    <source>
        <dbReference type="SAM" id="SignalP"/>
    </source>
</evidence>
<dbReference type="InterPro" id="IPR012913">
    <property type="entry name" value="OS9-like_dom"/>
</dbReference>
<keyword evidence="12" id="KW-1185">Reference proteome</keyword>
<keyword evidence="7" id="KW-1015">Disulfide bond</keyword>
<evidence type="ECO:0000256" key="5">
    <source>
        <dbReference type="ARBA" id="ARBA00022734"/>
    </source>
</evidence>
<feature type="domain" description="MRH" evidence="10">
    <location>
        <begin position="150"/>
        <end position="286"/>
    </location>
</feature>
<reference evidence="11" key="1">
    <citation type="submission" date="2022-07" db="EMBL/GenBank/DDBJ databases">
        <title>Phylogenomic reconstructions and comparative analyses of Kickxellomycotina fungi.</title>
        <authorList>
            <person name="Reynolds N.K."/>
            <person name="Stajich J.E."/>
            <person name="Barry K."/>
            <person name="Grigoriev I.V."/>
            <person name="Crous P."/>
            <person name="Smith M.E."/>
        </authorList>
    </citation>
    <scope>NUCLEOTIDE SEQUENCE</scope>
    <source>
        <strain evidence="11">NBRC 32514</strain>
    </source>
</reference>
<dbReference type="GO" id="GO:0005788">
    <property type="term" value="C:endoplasmic reticulum lumen"/>
    <property type="evidence" value="ECO:0007669"/>
    <property type="project" value="TreeGrafter"/>
</dbReference>
<sequence length="444" mass="49656">MSFTTPKLYTFLALLLCTLRQPALADSANGQIDALYAEDIMHDMLESPRFQIEMLPELIPESQANSTLAKLRENAEESANTKSDLVYDPILVGAGQKSKFICQIPRVDSEKAASDAEARRKAEHEAQGDADADLQQTVERGLELLDSLKSECITYVKGWWTYEYCHNKYVRQSHRLESDGSGHVDTIDYMLGDHQHLQRFPALPEGESGSGESELVQTTKVGRVGRKRFLTQVWGGGTECDLTGRPRRITIQFHCDPNGPERIAAINEERTCQYAMAINTPRLCADPMFYDNSASAAYSIKCQHVLSDQLYKIVMAERNAFEKMQLDAEADGEANTADMPARDEEVYADPDQTSESASSHESAHKENEDEEEADSAEGLQLVINFSDPSKAAKHTKEHQKLLRELVAAVYRDNEVEVKFKHSGKADFKDDSATTNKVVQSHDEL</sequence>
<dbReference type="PANTHER" id="PTHR15414:SF0">
    <property type="entry name" value="ENDOPLASMIC RETICULUM LECTIN 1"/>
    <property type="match status" value="1"/>
</dbReference>
<feature type="signal peptide" evidence="9">
    <location>
        <begin position="1"/>
        <end position="25"/>
    </location>
</feature>